<evidence type="ECO:0000256" key="5">
    <source>
        <dbReference type="SAM" id="MobiDB-lite"/>
    </source>
</evidence>
<dbReference type="EMBL" id="MLCF01000121">
    <property type="protein sequence ID" value="OIV35962.1"/>
    <property type="molecule type" value="Genomic_DNA"/>
</dbReference>
<protein>
    <recommendedName>
        <fullName evidence="6">NlpC/P60 domain-containing protein</fullName>
    </recommendedName>
</protein>
<dbReference type="Gene3D" id="3.90.1720.10">
    <property type="entry name" value="endopeptidase domain like (from Nostoc punctiforme)"/>
    <property type="match status" value="1"/>
</dbReference>
<keyword evidence="3" id="KW-0378">Hydrolase</keyword>
<comment type="similarity">
    <text evidence="1">Belongs to the peptidase C40 family.</text>
</comment>
<dbReference type="Pfam" id="PF00877">
    <property type="entry name" value="NLPC_P60"/>
    <property type="match status" value="1"/>
</dbReference>
<dbReference type="GO" id="GO:0006508">
    <property type="term" value="P:proteolysis"/>
    <property type="evidence" value="ECO:0007669"/>
    <property type="project" value="UniProtKB-KW"/>
</dbReference>
<evidence type="ECO:0000256" key="2">
    <source>
        <dbReference type="ARBA" id="ARBA00022670"/>
    </source>
</evidence>
<comment type="caution">
    <text evidence="7">The sequence shown here is derived from an EMBL/GenBank/DDBJ whole genome shotgun (WGS) entry which is preliminary data.</text>
</comment>
<evidence type="ECO:0000256" key="4">
    <source>
        <dbReference type="ARBA" id="ARBA00022807"/>
    </source>
</evidence>
<sequence length="371" mass="37638">MKRALVLGLAALLVLPLIVLLPMLLAGGDAASATCAGGASVDSAAVAQAVQQILDKGAGAKTPEVDGLSDPGGQIPNAKIVVAAGIAMDVPARGQVIALATALQESGLRNLSYGDRDSLGLFQQRPSQGWGSAAQITDPVNAATAFYTHLLHVAGWQQLTVDQAAQKVQQSATPGAYAQWEPLATALQSALATHLNGTTSNPTPTPGTAEPVTDASCTSTNAAAPPPGTVPAGYQIPVGAPAAVRAALQAAMARLGTPYQWGGTCTAPKSGDPMKRCDCSSLVQQSYAAAGIGLPRTTYAQVHAGRPAPQDALEAGDLLFTEGSAAAPNHVGIYLGSGYLIEAPHTGAVVRIVPLSQWRGQILAARRIVTS</sequence>
<evidence type="ECO:0000313" key="8">
    <source>
        <dbReference type="Proteomes" id="UP000243342"/>
    </source>
</evidence>
<dbReference type="SUPFAM" id="SSF54001">
    <property type="entry name" value="Cysteine proteinases"/>
    <property type="match status" value="1"/>
</dbReference>
<evidence type="ECO:0000313" key="7">
    <source>
        <dbReference type="EMBL" id="OIV35962.1"/>
    </source>
</evidence>
<keyword evidence="4" id="KW-0788">Thiol protease</keyword>
<dbReference type="PANTHER" id="PTHR47359:SF3">
    <property type="entry name" value="NLP_P60 DOMAIN-CONTAINING PROTEIN-RELATED"/>
    <property type="match status" value="1"/>
</dbReference>
<dbReference type="RefSeq" id="WP_071658071.1">
    <property type="nucleotide sequence ID" value="NZ_MLCF01000121.1"/>
</dbReference>
<dbReference type="InterPro" id="IPR051794">
    <property type="entry name" value="PG_Endopeptidase_C40"/>
</dbReference>
<name>A0A1J7C8J8_9ACTN</name>
<dbReference type="OrthoDB" id="5496837at2"/>
<dbReference type="Proteomes" id="UP000243342">
    <property type="component" value="Unassembled WGS sequence"/>
</dbReference>
<keyword evidence="2" id="KW-0645">Protease</keyword>
<dbReference type="InterPro" id="IPR000064">
    <property type="entry name" value="NLP_P60_dom"/>
</dbReference>
<dbReference type="STRING" id="1428644.BIV57_18760"/>
<evidence type="ECO:0000256" key="1">
    <source>
        <dbReference type="ARBA" id="ARBA00007074"/>
    </source>
</evidence>
<reference evidence="7 8" key="1">
    <citation type="submission" date="2016-10" db="EMBL/GenBank/DDBJ databases">
        <title>Genome sequence of Streptomyces gilvigriseus MUSC 26.</title>
        <authorList>
            <person name="Lee L.-H."/>
            <person name="Ser H.-L."/>
        </authorList>
    </citation>
    <scope>NUCLEOTIDE SEQUENCE [LARGE SCALE GENOMIC DNA]</scope>
    <source>
        <strain evidence="7 8">MUSC 26</strain>
    </source>
</reference>
<feature type="compositionally biased region" description="Low complexity" evidence="5">
    <location>
        <begin position="196"/>
        <end position="208"/>
    </location>
</feature>
<evidence type="ECO:0000259" key="6">
    <source>
        <dbReference type="PROSITE" id="PS51935"/>
    </source>
</evidence>
<gene>
    <name evidence="7" type="ORF">BIV57_18760</name>
</gene>
<feature type="domain" description="NlpC/P60" evidence="6">
    <location>
        <begin position="241"/>
        <end position="369"/>
    </location>
</feature>
<accession>A0A1J7C8J8</accession>
<feature type="region of interest" description="Disordered" evidence="5">
    <location>
        <begin position="195"/>
        <end position="224"/>
    </location>
</feature>
<dbReference type="GO" id="GO:0008234">
    <property type="term" value="F:cysteine-type peptidase activity"/>
    <property type="evidence" value="ECO:0007669"/>
    <property type="project" value="UniProtKB-KW"/>
</dbReference>
<dbReference type="PROSITE" id="PS51935">
    <property type="entry name" value="NLPC_P60"/>
    <property type="match status" value="1"/>
</dbReference>
<dbReference type="AlphaFoldDB" id="A0A1J7C8J8"/>
<dbReference type="InterPro" id="IPR038765">
    <property type="entry name" value="Papain-like_cys_pep_sf"/>
</dbReference>
<dbReference type="PANTHER" id="PTHR47359">
    <property type="entry name" value="PEPTIDOGLYCAN DL-ENDOPEPTIDASE CWLO"/>
    <property type="match status" value="1"/>
</dbReference>
<proteinExistence type="inferred from homology"/>
<evidence type="ECO:0000256" key="3">
    <source>
        <dbReference type="ARBA" id="ARBA00022801"/>
    </source>
</evidence>
<organism evidence="7 8">
    <name type="scientific">Mangrovactinospora gilvigrisea</name>
    <dbReference type="NCBI Taxonomy" id="1428644"/>
    <lineage>
        <taxon>Bacteria</taxon>
        <taxon>Bacillati</taxon>
        <taxon>Actinomycetota</taxon>
        <taxon>Actinomycetes</taxon>
        <taxon>Kitasatosporales</taxon>
        <taxon>Streptomycetaceae</taxon>
        <taxon>Mangrovactinospora</taxon>
    </lineage>
</organism>
<keyword evidence="8" id="KW-1185">Reference proteome</keyword>